<evidence type="ECO:0000256" key="3">
    <source>
        <dbReference type="ARBA" id="ARBA00022833"/>
    </source>
</evidence>
<evidence type="ECO:0000313" key="6">
    <source>
        <dbReference type="EMBL" id="RDB25600.1"/>
    </source>
</evidence>
<evidence type="ECO:0000259" key="5">
    <source>
        <dbReference type="PROSITE" id="PS50865"/>
    </source>
</evidence>
<dbReference type="Gene3D" id="6.10.140.2220">
    <property type="match status" value="1"/>
</dbReference>
<accession>A0A369JWJ2</accession>
<name>A0A369JWJ2_HYPMA</name>
<dbReference type="EMBL" id="LUEZ02000040">
    <property type="protein sequence ID" value="RDB25600.1"/>
    <property type="molecule type" value="Genomic_DNA"/>
</dbReference>
<gene>
    <name evidence="6" type="ORF">Hypma_006447</name>
</gene>
<evidence type="ECO:0000256" key="1">
    <source>
        <dbReference type="ARBA" id="ARBA00022723"/>
    </source>
</evidence>
<reference evidence="6" key="1">
    <citation type="submission" date="2018-04" db="EMBL/GenBank/DDBJ databases">
        <title>Whole genome sequencing of Hypsizygus marmoreus.</title>
        <authorList>
            <person name="Choi I.-G."/>
            <person name="Min B."/>
            <person name="Kim J.-G."/>
            <person name="Kim S."/>
            <person name="Oh Y.-L."/>
            <person name="Kong W.-S."/>
            <person name="Park H."/>
            <person name="Jeong J."/>
            <person name="Song E.-S."/>
        </authorList>
    </citation>
    <scope>NUCLEOTIDE SEQUENCE [LARGE SCALE GENOMIC DNA]</scope>
    <source>
        <strain evidence="6">51987-8</strain>
    </source>
</reference>
<organism evidence="6 7">
    <name type="scientific">Hypsizygus marmoreus</name>
    <name type="common">White beech mushroom</name>
    <name type="synonym">Agaricus marmoreus</name>
    <dbReference type="NCBI Taxonomy" id="39966"/>
    <lineage>
        <taxon>Eukaryota</taxon>
        <taxon>Fungi</taxon>
        <taxon>Dikarya</taxon>
        <taxon>Basidiomycota</taxon>
        <taxon>Agaricomycotina</taxon>
        <taxon>Agaricomycetes</taxon>
        <taxon>Agaricomycetidae</taxon>
        <taxon>Agaricales</taxon>
        <taxon>Tricholomatineae</taxon>
        <taxon>Lyophyllaceae</taxon>
        <taxon>Hypsizygus</taxon>
    </lineage>
</organism>
<evidence type="ECO:0000256" key="2">
    <source>
        <dbReference type="ARBA" id="ARBA00022771"/>
    </source>
</evidence>
<dbReference type="Proteomes" id="UP000076154">
    <property type="component" value="Unassembled WGS sequence"/>
</dbReference>
<dbReference type="AlphaFoldDB" id="A0A369JWJ2"/>
<dbReference type="InParanoid" id="A0A369JWJ2"/>
<keyword evidence="1" id="KW-0479">Metal-binding</keyword>
<keyword evidence="7" id="KW-1185">Reference proteome</keyword>
<dbReference type="OrthoDB" id="432970at2759"/>
<protein>
    <recommendedName>
        <fullName evidence="5">MYND-type domain-containing protein</fullName>
    </recommendedName>
</protein>
<sequence length="493" mass="55985">MFHQRLEQLLPPFHRNFPSYKVDAIAWNAAWEETMVVQTPFLMSAARSAFRHCGEATESILLVYRSYYRHLCGLQHDLTLLTTLSMAQGFESQWQATTADVRRDHIVEGHIRVSIAGLEVHRSLCGDITLASLEESDGAGFLKVLKIYLHDDLSSVPTTPITLPYNGTSGIPLPSDEDIWFTIILLDRYFLLYTLQHWKCIPRPVHVKLGKTSFSEDFDTQFMKMMKSIVKPSQVKELKQVMRIGYATSIRTCESCRKPESATMKHMQCKNCAEAQKRRISYCSRQCQKEDWPRHKQFCGKKMTADLARSIVTTPRQNFDLNPSQIQIGPAVQGYTRSPALVAQVYLLNLNPDIDYLIAGPSGDFAKFTFEGQPKLQKCLRTIRDKAVTTGDRSAAAVLGEFLVVVGIRCKLTSGDKLTRTSAMKQLVLEYGEGIERDIHVLEVISFNERPELDAMIQLVNVVNGKEIYDVSVLPHNWDVLESNFQKYGPKRV</sequence>
<dbReference type="Pfam" id="PF01753">
    <property type="entry name" value="zf-MYND"/>
    <property type="match status" value="1"/>
</dbReference>
<evidence type="ECO:0000256" key="4">
    <source>
        <dbReference type="PROSITE-ProRule" id="PRU00134"/>
    </source>
</evidence>
<dbReference type="SUPFAM" id="SSF144232">
    <property type="entry name" value="HIT/MYND zinc finger-like"/>
    <property type="match status" value="1"/>
</dbReference>
<feature type="domain" description="MYND-type" evidence="5">
    <location>
        <begin position="253"/>
        <end position="299"/>
    </location>
</feature>
<evidence type="ECO:0000313" key="7">
    <source>
        <dbReference type="Proteomes" id="UP000076154"/>
    </source>
</evidence>
<keyword evidence="2 4" id="KW-0863">Zinc-finger</keyword>
<proteinExistence type="predicted"/>
<dbReference type="InterPro" id="IPR002893">
    <property type="entry name" value="Znf_MYND"/>
</dbReference>
<dbReference type="STRING" id="39966.A0A369JWJ2"/>
<comment type="caution">
    <text evidence="6">The sequence shown here is derived from an EMBL/GenBank/DDBJ whole genome shotgun (WGS) entry which is preliminary data.</text>
</comment>
<dbReference type="PROSITE" id="PS50865">
    <property type="entry name" value="ZF_MYND_2"/>
    <property type="match status" value="1"/>
</dbReference>
<keyword evidence="3" id="KW-0862">Zinc</keyword>
<dbReference type="GO" id="GO:0008270">
    <property type="term" value="F:zinc ion binding"/>
    <property type="evidence" value="ECO:0007669"/>
    <property type="project" value="UniProtKB-KW"/>
</dbReference>